<protein>
    <recommendedName>
        <fullName evidence="3">Methyltransferase</fullName>
    </recommendedName>
</protein>
<dbReference type="NCBIfam" id="NF041278">
    <property type="entry name" value="CmcJ_NvfI_EfuI"/>
    <property type="match status" value="1"/>
</dbReference>
<name>A0A158GN37_CABCO</name>
<organism evidence="1 2">
    <name type="scientific">Caballeronia cordobensis</name>
    <name type="common">Burkholderia cordobensis</name>
    <dbReference type="NCBI Taxonomy" id="1353886"/>
    <lineage>
        <taxon>Bacteria</taxon>
        <taxon>Pseudomonadati</taxon>
        <taxon>Pseudomonadota</taxon>
        <taxon>Betaproteobacteria</taxon>
        <taxon>Burkholderiales</taxon>
        <taxon>Burkholderiaceae</taxon>
        <taxon>Caballeronia</taxon>
    </lineage>
</organism>
<dbReference type="RefSeq" id="WP_053570246.1">
    <property type="nucleotide sequence ID" value="NZ_FCNY02000005.1"/>
</dbReference>
<proteinExistence type="predicted"/>
<dbReference type="AlphaFoldDB" id="A0A158GN37"/>
<dbReference type="PANTHER" id="PTHR34598">
    <property type="entry name" value="BLL6449 PROTEIN"/>
    <property type="match status" value="1"/>
</dbReference>
<dbReference type="GO" id="GO:0016491">
    <property type="term" value="F:oxidoreductase activity"/>
    <property type="evidence" value="ECO:0007669"/>
    <property type="project" value="InterPro"/>
</dbReference>
<keyword evidence="2" id="KW-1185">Reference proteome</keyword>
<accession>A0A158GN37</accession>
<evidence type="ECO:0008006" key="3">
    <source>
        <dbReference type="Google" id="ProtNLM"/>
    </source>
</evidence>
<dbReference type="PANTHER" id="PTHR34598:SF3">
    <property type="entry name" value="OXIDOREDUCTASE AN1597"/>
    <property type="match status" value="1"/>
</dbReference>
<gene>
    <name evidence="1" type="ORF">AWB70_02231</name>
</gene>
<dbReference type="InterPro" id="IPR044053">
    <property type="entry name" value="AsaB-like"/>
</dbReference>
<sequence length="280" mass="31625">MSDVVVEREATRQSEVEAKLNYLVPTGVRPVSYAYEPPAGVPRSTGEYRAHAVRISNARLRPPPGGLSLDRNGFELHRSTPALTDFSDEAAIRSVYYAQSERLLKTWTGAKRVVIFDHTLRDGHADRAQGVREPVLRIHNDQTFVSGPRRVRDHLPLEEADRLLRGRFAIVNLWRPVGEPVESSPLALCDSRSIDLRDAVAQDLVYPTMTGETYAFVHNLQHRWYYFPDMTPDEALLIKIYDSAGDGIARFTAHTAFEDSSAPPDAKPRRSIELRTLLFF</sequence>
<evidence type="ECO:0000313" key="1">
    <source>
        <dbReference type="EMBL" id="SAL33538.1"/>
    </source>
</evidence>
<reference evidence="2" key="1">
    <citation type="submission" date="2016-01" db="EMBL/GenBank/DDBJ databases">
        <authorList>
            <person name="Peeters C."/>
        </authorList>
    </citation>
    <scope>NUCLEOTIDE SEQUENCE [LARGE SCALE GENOMIC DNA]</scope>
</reference>
<evidence type="ECO:0000313" key="2">
    <source>
        <dbReference type="Proteomes" id="UP000054740"/>
    </source>
</evidence>
<dbReference type="Proteomes" id="UP000054740">
    <property type="component" value="Unassembled WGS sequence"/>
</dbReference>
<dbReference type="EMBL" id="FCNY02000005">
    <property type="protein sequence ID" value="SAL33538.1"/>
    <property type="molecule type" value="Genomic_DNA"/>
</dbReference>